<dbReference type="AlphaFoldDB" id="A0A7W4P1G5"/>
<protein>
    <recommendedName>
        <fullName evidence="5">Homogentisate 1,2-dioxygenase</fullName>
    </recommendedName>
</protein>
<evidence type="ECO:0000313" key="4">
    <source>
        <dbReference type="Proteomes" id="UP000577891"/>
    </source>
</evidence>
<dbReference type="RefSeq" id="WP_182978324.1">
    <property type="nucleotide sequence ID" value="NZ_BAABGB010000013.1"/>
</dbReference>
<gene>
    <name evidence="3" type="ORF">HLH35_06220</name>
</gene>
<feature type="chain" id="PRO_5031194704" description="Homogentisate 1,2-dioxygenase" evidence="2">
    <location>
        <begin position="28"/>
        <end position="193"/>
    </location>
</feature>
<feature type="region of interest" description="Disordered" evidence="1">
    <location>
        <begin position="26"/>
        <end position="51"/>
    </location>
</feature>
<proteinExistence type="predicted"/>
<dbReference type="EMBL" id="JABEQE010000004">
    <property type="protein sequence ID" value="MBB2171718.1"/>
    <property type="molecule type" value="Genomic_DNA"/>
</dbReference>
<evidence type="ECO:0000313" key="3">
    <source>
        <dbReference type="EMBL" id="MBB2171718.1"/>
    </source>
</evidence>
<sequence length="193" mass="19662">MATAKPFVIPSLAVLLLGLPLSAPARADDPPPAPPAACTPDKPALPDDLRGWASPSHLAAAGTVSALDHAVLPPGQAVLVALRPTPDVSYALRPDEPGGSVSSGGMVAFDAPKAGTYRVMLNARAWLDLVRDGAAVGSTHHERGPACSGIGKMVDFPLPAGRAIIQLSGSGKPEIEIMVVPVPTRAETTLPTP</sequence>
<feature type="signal peptide" evidence="2">
    <location>
        <begin position="1"/>
        <end position="27"/>
    </location>
</feature>
<organism evidence="3 4">
    <name type="scientific">Gluconacetobacter asukensis</name>
    <dbReference type="NCBI Taxonomy" id="1017181"/>
    <lineage>
        <taxon>Bacteria</taxon>
        <taxon>Pseudomonadati</taxon>
        <taxon>Pseudomonadota</taxon>
        <taxon>Alphaproteobacteria</taxon>
        <taxon>Acetobacterales</taxon>
        <taxon>Acetobacteraceae</taxon>
        <taxon>Gluconacetobacter</taxon>
    </lineage>
</organism>
<comment type="caution">
    <text evidence="3">The sequence shown here is derived from an EMBL/GenBank/DDBJ whole genome shotgun (WGS) entry which is preliminary data.</text>
</comment>
<reference evidence="3 4" key="1">
    <citation type="submission" date="2020-04" db="EMBL/GenBank/DDBJ databases">
        <title>Description of novel Gluconacetobacter.</title>
        <authorList>
            <person name="Sombolestani A."/>
        </authorList>
    </citation>
    <scope>NUCLEOTIDE SEQUENCE [LARGE SCALE GENOMIC DNA]</scope>
    <source>
        <strain evidence="3 4">LMG 27724</strain>
    </source>
</reference>
<evidence type="ECO:0000256" key="1">
    <source>
        <dbReference type="SAM" id="MobiDB-lite"/>
    </source>
</evidence>
<name>A0A7W4P1G5_9PROT</name>
<keyword evidence="4" id="KW-1185">Reference proteome</keyword>
<keyword evidence="2" id="KW-0732">Signal</keyword>
<evidence type="ECO:0000256" key="2">
    <source>
        <dbReference type="SAM" id="SignalP"/>
    </source>
</evidence>
<evidence type="ECO:0008006" key="5">
    <source>
        <dbReference type="Google" id="ProtNLM"/>
    </source>
</evidence>
<accession>A0A7W4P1G5</accession>
<dbReference type="Proteomes" id="UP000577891">
    <property type="component" value="Unassembled WGS sequence"/>
</dbReference>